<reference evidence="1" key="2">
    <citation type="submission" date="2021-03" db="EMBL/GenBank/DDBJ databases">
        <authorList>
            <person name="Barrera-Redondo J."/>
        </authorList>
    </citation>
    <scope>NUCLEOTIDE SEQUENCE</scope>
    <source>
        <strain evidence="1">JBR-2021</strain>
        <tissue evidence="1">Leaves</tissue>
    </source>
</reference>
<keyword evidence="3" id="KW-1185">Reference proteome</keyword>
<reference evidence="1 3" key="1">
    <citation type="journal article" date="2021" name="Hortic Res">
        <title>The domestication of Cucurbita argyrosperma as revealed by the genome of its wild relative.</title>
        <authorList>
            <person name="Barrera-Redondo J."/>
            <person name="Sanchez-de la Vega G."/>
            <person name="Aguirre-Liguori J.A."/>
            <person name="Castellanos-Morales G."/>
            <person name="Gutierrez-Guerrero Y.T."/>
            <person name="Aguirre-Dugua X."/>
            <person name="Aguirre-Planter E."/>
            <person name="Tenaillon M.I."/>
            <person name="Lira-Saade R."/>
            <person name="Eguiarte L.E."/>
        </authorList>
    </citation>
    <scope>NUCLEOTIDE SEQUENCE [LARGE SCALE GENOMIC DNA]</scope>
    <source>
        <strain evidence="1">JBR-2021</strain>
    </source>
</reference>
<comment type="caution">
    <text evidence="1">The sequence shown here is derived from an EMBL/GenBank/DDBJ whole genome shotgun (WGS) entry which is preliminary data.</text>
</comment>
<proteinExistence type="predicted"/>
<evidence type="ECO:0008006" key="4">
    <source>
        <dbReference type="Google" id="ProtNLM"/>
    </source>
</evidence>
<evidence type="ECO:0000313" key="1">
    <source>
        <dbReference type="EMBL" id="KAG6588343.1"/>
    </source>
</evidence>
<protein>
    <recommendedName>
        <fullName evidence="4">Secreted protein</fullName>
    </recommendedName>
</protein>
<evidence type="ECO:0000313" key="3">
    <source>
        <dbReference type="Proteomes" id="UP000685013"/>
    </source>
</evidence>
<organism evidence="1 3">
    <name type="scientific">Cucurbita argyrosperma subsp. sororia</name>
    <dbReference type="NCBI Taxonomy" id="37648"/>
    <lineage>
        <taxon>Eukaryota</taxon>
        <taxon>Viridiplantae</taxon>
        <taxon>Streptophyta</taxon>
        <taxon>Embryophyta</taxon>
        <taxon>Tracheophyta</taxon>
        <taxon>Spermatophyta</taxon>
        <taxon>Magnoliopsida</taxon>
        <taxon>eudicotyledons</taxon>
        <taxon>Gunneridae</taxon>
        <taxon>Pentapetalae</taxon>
        <taxon>rosids</taxon>
        <taxon>fabids</taxon>
        <taxon>Cucurbitales</taxon>
        <taxon>Cucurbitaceae</taxon>
        <taxon>Cucurbiteae</taxon>
        <taxon>Cucurbita</taxon>
    </lineage>
</organism>
<feature type="non-terminal residue" evidence="1">
    <location>
        <position position="1"/>
    </location>
</feature>
<gene>
    <name evidence="1" type="ORF">SDJN03_16908</name>
    <name evidence="2" type="ORF">SDJN03_16916</name>
</gene>
<dbReference type="EMBL" id="JAGKQH010000011">
    <property type="protein sequence ID" value="KAG6588351.1"/>
    <property type="molecule type" value="Genomic_DNA"/>
</dbReference>
<evidence type="ECO:0000313" key="2">
    <source>
        <dbReference type="EMBL" id="KAG6588351.1"/>
    </source>
</evidence>
<sequence length="89" mass="10094">MELLMRRATWLFGTLSLSAQENVHDLSTKLTITRWRCSEATMRRHRGGRYGHIIGLGLVTNPFNTGFFQLGQKSKVIKTSTVCLVRISV</sequence>
<dbReference type="AlphaFoldDB" id="A0AAV6MXS5"/>
<dbReference type="EMBL" id="JAGKQH010000011">
    <property type="protein sequence ID" value="KAG6588343.1"/>
    <property type="molecule type" value="Genomic_DNA"/>
</dbReference>
<accession>A0AAV6MXS5</accession>
<dbReference type="Proteomes" id="UP000685013">
    <property type="component" value="Chromosome 11"/>
</dbReference>
<name>A0AAV6MXS5_9ROSI</name>